<dbReference type="EMBL" id="VHIQ01000006">
    <property type="protein sequence ID" value="TPV32276.1"/>
    <property type="molecule type" value="Genomic_DNA"/>
</dbReference>
<name>A0A506PEL0_9FLAO</name>
<dbReference type="InterPro" id="IPR023214">
    <property type="entry name" value="HAD_sf"/>
</dbReference>
<dbReference type="RefSeq" id="WP_140990773.1">
    <property type="nucleotide sequence ID" value="NZ_VHIQ01000006.1"/>
</dbReference>
<dbReference type="AlphaFoldDB" id="A0A506PEL0"/>
<dbReference type="Proteomes" id="UP000317332">
    <property type="component" value="Unassembled WGS sequence"/>
</dbReference>
<protein>
    <submittedName>
        <fullName evidence="1">HAD-IA family hydrolase</fullName>
    </submittedName>
</protein>
<dbReference type="PANTHER" id="PTHR43611:SF3">
    <property type="entry name" value="FLAVIN MONONUCLEOTIDE HYDROLASE 1, CHLOROPLATIC"/>
    <property type="match status" value="1"/>
</dbReference>
<dbReference type="SUPFAM" id="SSF56784">
    <property type="entry name" value="HAD-like"/>
    <property type="match status" value="1"/>
</dbReference>
<dbReference type="PRINTS" id="PR00413">
    <property type="entry name" value="HADHALOGNASE"/>
</dbReference>
<reference evidence="1 2" key="1">
    <citation type="submission" date="2019-06" db="EMBL/GenBank/DDBJ databases">
        <title>Flavobacteriaceae Paucihalobacterium erythroidium CWB-1, complete genome.</title>
        <authorList>
            <person name="Wu S."/>
        </authorList>
    </citation>
    <scope>NUCLEOTIDE SEQUENCE [LARGE SCALE GENOMIC DNA]</scope>
    <source>
        <strain evidence="1 2">CWB-1</strain>
    </source>
</reference>
<dbReference type="InterPro" id="IPR006439">
    <property type="entry name" value="HAD-SF_hydro_IA"/>
</dbReference>
<dbReference type="Pfam" id="PF00702">
    <property type="entry name" value="Hydrolase"/>
    <property type="match status" value="1"/>
</dbReference>
<dbReference type="PANTHER" id="PTHR43611">
    <property type="entry name" value="ALPHA-D-GLUCOSE 1-PHOSPHATE PHOSPHATASE"/>
    <property type="match status" value="1"/>
</dbReference>
<dbReference type="SFLD" id="SFLDG01129">
    <property type="entry name" value="C1.5:_HAD__Beta-PGM__Phosphata"/>
    <property type="match status" value="1"/>
</dbReference>
<dbReference type="NCBIfam" id="TIGR01509">
    <property type="entry name" value="HAD-SF-IA-v3"/>
    <property type="match status" value="1"/>
</dbReference>
<dbReference type="GO" id="GO:0016787">
    <property type="term" value="F:hydrolase activity"/>
    <property type="evidence" value="ECO:0007669"/>
    <property type="project" value="UniProtKB-KW"/>
</dbReference>
<organism evidence="1 2">
    <name type="scientific">Paucihalobacter ruber</name>
    <dbReference type="NCBI Taxonomy" id="2567861"/>
    <lineage>
        <taxon>Bacteria</taxon>
        <taxon>Pseudomonadati</taxon>
        <taxon>Bacteroidota</taxon>
        <taxon>Flavobacteriia</taxon>
        <taxon>Flavobacteriales</taxon>
        <taxon>Flavobacteriaceae</taxon>
        <taxon>Paucihalobacter</taxon>
    </lineage>
</organism>
<dbReference type="InterPro" id="IPR023198">
    <property type="entry name" value="PGP-like_dom2"/>
</dbReference>
<evidence type="ECO:0000313" key="1">
    <source>
        <dbReference type="EMBL" id="TPV32276.1"/>
    </source>
</evidence>
<comment type="caution">
    <text evidence="1">The sequence shown here is derived from an EMBL/GenBank/DDBJ whole genome shotgun (WGS) entry which is preliminary data.</text>
</comment>
<dbReference type="SFLD" id="SFLDS00003">
    <property type="entry name" value="Haloacid_Dehalogenase"/>
    <property type="match status" value="1"/>
</dbReference>
<gene>
    <name evidence="1" type="ORF">FJ651_11970</name>
</gene>
<proteinExistence type="predicted"/>
<dbReference type="OrthoDB" id="9797415at2"/>
<dbReference type="InterPro" id="IPR036412">
    <property type="entry name" value="HAD-like_sf"/>
</dbReference>
<keyword evidence="2" id="KW-1185">Reference proteome</keyword>
<accession>A0A506PEL0</accession>
<sequence length="203" mass="24006">MIDTLIFDFGDVFINLDKKGAHQSALQILRTYDIPNIVTKMNQQYETGLINDEIFLQFYKSHFPWLNNNLIIESWNSMIKDFPKYRLDFLKQLKNEGHFKLILLSNTNHIHINYVKATVPFYDEFKACFDWFFLSHEINLRKPNANIYEFVLKTTNTNPEKALFIDDTEENTIAAEMLGVNTWNINPETDDIIELFTKQAHLF</sequence>
<dbReference type="Gene3D" id="3.40.50.1000">
    <property type="entry name" value="HAD superfamily/HAD-like"/>
    <property type="match status" value="1"/>
</dbReference>
<evidence type="ECO:0000313" key="2">
    <source>
        <dbReference type="Proteomes" id="UP000317332"/>
    </source>
</evidence>
<keyword evidence="1" id="KW-0378">Hydrolase</keyword>
<dbReference type="Gene3D" id="1.10.150.240">
    <property type="entry name" value="Putative phosphatase, domain 2"/>
    <property type="match status" value="1"/>
</dbReference>